<feature type="transmembrane region" description="Helical" evidence="1">
    <location>
        <begin position="13"/>
        <end position="30"/>
    </location>
</feature>
<evidence type="ECO:0000259" key="2">
    <source>
        <dbReference type="Pfam" id="PF20151"/>
    </source>
</evidence>
<sequence>MSELEESLYALEWNNNISVAIFTVIFYDYMLQFNKEVTFVWGRQWSMMTCLYLAVRYFGIFLAMFIVVVVSFSFYADADF</sequence>
<proteinExistence type="predicted"/>
<organism evidence="3 4">
    <name type="scientific">Suillus luteus UH-Slu-Lm8-n1</name>
    <dbReference type="NCBI Taxonomy" id="930992"/>
    <lineage>
        <taxon>Eukaryota</taxon>
        <taxon>Fungi</taxon>
        <taxon>Dikarya</taxon>
        <taxon>Basidiomycota</taxon>
        <taxon>Agaricomycotina</taxon>
        <taxon>Agaricomycetes</taxon>
        <taxon>Agaricomycetidae</taxon>
        <taxon>Boletales</taxon>
        <taxon>Suillineae</taxon>
        <taxon>Suillaceae</taxon>
        <taxon>Suillus</taxon>
    </lineage>
</organism>
<name>A0A0D0BHM4_9AGAM</name>
<reference evidence="3 4" key="1">
    <citation type="submission" date="2014-04" db="EMBL/GenBank/DDBJ databases">
        <authorList>
            <consortium name="DOE Joint Genome Institute"/>
            <person name="Kuo A."/>
            <person name="Ruytinx J."/>
            <person name="Rineau F."/>
            <person name="Colpaert J."/>
            <person name="Kohler A."/>
            <person name="Nagy L.G."/>
            <person name="Floudas D."/>
            <person name="Copeland A."/>
            <person name="Barry K.W."/>
            <person name="Cichocki N."/>
            <person name="Veneault-Fourrey C."/>
            <person name="LaButti K."/>
            <person name="Lindquist E.A."/>
            <person name="Lipzen A."/>
            <person name="Lundell T."/>
            <person name="Morin E."/>
            <person name="Murat C."/>
            <person name="Sun H."/>
            <person name="Tunlid A."/>
            <person name="Henrissat B."/>
            <person name="Grigoriev I.V."/>
            <person name="Hibbett D.S."/>
            <person name="Martin F."/>
            <person name="Nordberg H.P."/>
            <person name="Cantor M.N."/>
            <person name="Hua S.X."/>
        </authorList>
    </citation>
    <scope>NUCLEOTIDE SEQUENCE [LARGE SCALE GENOMIC DNA]</scope>
    <source>
        <strain evidence="3 4">UH-Slu-Lm8-n1</strain>
    </source>
</reference>
<accession>A0A0D0BHM4</accession>
<dbReference type="Pfam" id="PF20151">
    <property type="entry name" value="DUF6533"/>
    <property type="match status" value="1"/>
</dbReference>
<evidence type="ECO:0000313" key="4">
    <source>
        <dbReference type="Proteomes" id="UP000054485"/>
    </source>
</evidence>
<keyword evidence="1" id="KW-0812">Transmembrane</keyword>
<dbReference type="InterPro" id="IPR045340">
    <property type="entry name" value="DUF6533"/>
</dbReference>
<feature type="transmembrane region" description="Helical" evidence="1">
    <location>
        <begin position="51"/>
        <end position="76"/>
    </location>
</feature>
<reference evidence="4" key="2">
    <citation type="submission" date="2015-01" db="EMBL/GenBank/DDBJ databases">
        <title>Evolutionary Origins and Diversification of the Mycorrhizal Mutualists.</title>
        <authorList>
            <consortium name="DOE Joint Genome Institute"/>
            <consortium name="Mycorrhizal Genomics Consortium"/>
            <person name="Kohler A."/>
            <person name="Kuo A."/>
            <person name="Nagy L.G."/>
            <person name="Floudas D."/>
            <person name="Copeland A."/>
            <person name="Barry K.W."/>
            <person name="Cichocki N."/>
            <person name="Veneault-Fourrey C."/>
            <person name="LaButti K."/>
            <person name="Lindquist E.A."/>
            <person name="Lipzen A."/>
            <person name="Lundell T."/>
            <person name="Morin E."/>
            <person name="Murat C."/>
            <person name="Riley R."/>
            <person name="Ohm R."/>
            <person name="Sun H."/>
            <person name="Tunlid A."/>
            <person name="Henrissat B."/>
            <person name="Grigoriev I.V."/>
            <person name="Hibbett D.S."/>
            <person name="Martin F."/>
        </authorList>
    </citation>
    <scope>NUCLEOTIDE SEQUENCE [LARGE SCALE GENOMIC DNA]</scope>
    <source>
        <strain evidence="4">UH-Slu-Lm8-n1</strain>
    </source>
</reference>
<dbReference type="Proteomes" id="UP000054485">
    <property type="component" value="Unassembled WGS sequence"/>
</dbReference>
<keyword evidence="1" id="KW-1133">Transmembrane helix</keyword>
<keyword evidence="1" id="KW-0472">Membrane</keyword>
<dbReference type="HOGENOM" id="CLU_2591385_0_0_1"/>
<evidence type="ECO:0000256" key="1">
    <source>
        <dbReference type="SAM" id="Phobius"/>
    </source>
</evidence>
<dbReference type="InParanoid" id="A0A0D0BHM4"/>
<feature type="domain" description="DUF6533" evidence="2">
    <location>
        <begin position="18"/>
        <end position="61"/>
    </location>
</feature>
<keyword evidence="4" id="KW-1185">Reference proteome</keyword>
<evidence type="ECO:0000313" key="3">
    <source>
        <dbReference type="EMBL" id="KIK45577.1"/>
    </source>
</evidence>
<dbReference type="EMBL" id="KN835171">
    <property type="protein sequence ID" value="KIK45577.1"/>
    <property type="molecule type" value="Genomic_DNA"/>
</dbReference>
<gene>
    <name evidence="3" type="ORF">CY34DRAFT_801519</name>
</gene>
<dbReference type="AlphaFoldDB" id="A0A0D0BHM4"/>
<protein>
    <recommendedName>
        <fullName evidence="2">DUF6533 domain-containing protein</fullName>
    </recommendedName>
</protein>
<dbReference type="OrthoDB" id="3038503at2759"/>